<dbReference type="EMBL" id="CP028130">
    <property type="protein sequence ID" value="AZZ56416.1"/>
    <property type="molecule type" value="Genomic_DNA"/>
</dbReference>
<dbReference type="Pfam" id="PF03372">
    <property type="entry name" value="Exo_endo_phos"/>
    <property type="match status" value="1"/>
</dbReference>
<feature type="transmembrane region" description="Helical" evidence="1">
    <location>
        <begin position="63"/>
        <end position="80"/>
    </location>
</feature>
<keyword evidence="1" id="KW-1133">Transmembrane helix</keyword>
<evidence type="ECO:0000259" key="2">
    <source>
        <dbReference type="Pfam" id="PF03372"/>
    </source>
</evidence>
<dbReference type="KEGG" id="ria:C7V51_11410"/>
<dbReference type="InterPro" id="IPR036691">
    <property type="entry name" value="Endo/exonu/phosph_ase_sf"/>
</dbReference>
<sequence length="326" mass="34067">MMPTTAIRLPAAARPAQKRRRSPARTALIVLVVVVLLATASLLILPQPLAALGATGSILGTLLPWSAALLLPTAVLGLAARSRRIMVAALTLALTWTVIFVPALTAQLDPAAAELSIITENLHSENEDPAATARSLAARNPTMIALQEVTPQAAEAVSDTLAEHYPHVYRVGSVGVWSTRPLSDGSPLALGLDWNRALRVDVGTDLGAVRLYVVHAASLRAGGDDDREGMLAALGSELADDDSSRILVAGDLNGGSLDPLVAPLRARVNEAADLRPTWPADAPIVRLDHVLVRGFNAVGSVLPANGSDHLGVEVLLRSAHHSGDES</sequence>
<dbReference type="GO" id="GO:0004519">
    <property type="term" value="F:endonuclease activity"/>
    <property type="evidence" value="ECO:0007669"/>
    <property type="project" value="UniProtKB-KW"/>
</dbReference>
<feature type="domain" description="Endonuclease/exonuclease/phosphatase" evidence="2">
    <location>
        <begin position="121"/>
        <end position="309"/>
    </location>
</feature>
<keyword evidence="3" id="KW-0378">Hydrolase</keyword>
<dbReference type="AlphaFoldDB" id="A0AAD1EMS8"/>
<evidence type="ECO:0000256" key="1">
    <source>
        <dbReference type="SAM" id="Phobius"/>
    </source>
</evidence>
<accession>A0AAD1EMS8</accession>
<keyword evidence="1" id="KW-0812">Transmembrane</keyword>
<reference evidence="3 4" key="1">
    <citation type="submission" date="2018-03" db="EMBL/GenBank/DDBJ databases">
        <title>Bacteriophage NCPPB3778 and a type I-E CRISPR drive the evolution of the US Biological Select Agent, Rathayibacter toxicus.</title>
        <authorList>
            <person name="Davis E.W.II."/>
            <person name="Tabima J.F."/>
            <person name="Weisberg A.J."/>
            <person name="Dantas Lopes L."/>
            <person name="Wiseman M.S."/>
            <person name="Wiseman M.S."/>
            <person name="Pupko T."/>
            <person name="Belcher M.S."/>
            <person name="Sechler A.J."/>
            <person name="Tancos M.A."/>
            <person name="Schroeder B.K."/>
            <person name="Murray T.D."/>
            <person name="Luster D.G."/>
            <person name="Schneider W.L."/>
            <person name="Rogers E."/>
            <person name="Andreote F.D."/>
            <person name="Grunwald N.J."/>
            <person name="Putnam M.L."/>
            <person name="Chang J.H."/>
        </authorList>
    </citation>
    <scope>NUCLEOTIDE SEQUENCE [LARGE SCALE GENOMIC DNA]</scope>
    <source>
        <strain evidence="3 4">NCCPB 2253</strain>
    </source>
</reference>
<keyword evidence="3" id="KW-0255">Endonuclease</keyword>
<dbReference type="InterPro" id="IPR005135">
    <property type="entry name" value="Endo/exonuclease/phosphatase"/>
</dbReference>
<dbReference type="Proteomes" id="UP000283946">
    <property type="component" value="Chromosome"/>
</dbReference>
<dbReference type="SUPFAM" id="SSF56219">
    <property type="entry name" value="DNase I-like"/>
    <property type="match status" value="1"/>
</dbReference>
<evidence type="ECO:0000313" key="3">
    <source>
        <dbReference type="EMBL" id="AZZ56416.1"/>
    </source>
</evidence>
<name>A0AAD1EMS8_9MICO</name>
<keyword evidence="1" id="KW-0472">Membrane</keyword>
<protein>
    <submittedName>
        <fullName evidence="3">Endonuclease/exonuclease/phosphatase family protein</fullName>
    </submittedName>
</protein>
<gene>
    <name evidence="3" type="ORF">C7V51_11410</name>
</gene>
<organism evidence="3 4">
    <name type="scientific">Rathayibacter iranicus</name>
    <dbReference type="NCBI Taxonomy" id="59737"/>
    <lineage>
        <taxon>Bacteria</taxon>
        <taxon>Bacillati</taxon>
        <taxon>Actinomycetota</taxon>
        <taxon>Actinomycetes</taxon>
        <taxon>Micrococcales</taxon>
        <taxon>Microbacteriaceae</taxon>
        <taxon>Rathayibacter</taxon>
    </lineage>
</organism>
<feature type="transmembrane region" description="Helical" evidence="1">
    <location>
        <begin position="87"/>
        <end position="108"/>
    </location>
</feature>
<proteinExistence type="predicted"/>
<dbReference type="Gene3D" id="3.60.10.10">
    <property type="entry name" value="Endonuclease/exonuclease/phosphatase"/>
    <property type="match status" value="1"/>
</dbReference>
<keyword evidence="3" id="KW-0540">Nuclease</keyword>
<evidence type="ECO:0000313" key="4">
    <source>
        <dbReference type="Proteomes" id="UP000283946"/>
    </source>
</evidence>
<dbReference type="RefSeq" id="WP_104265596.1">
    <property type="nucleotide sequence ID" value="NZ_CP028130.1"/>
</dbReference>